<dbReference type="Proteomes" id="UP000027725">
    <property type="component" value="Unassembled WGS sequence"/>
</dbReference>
<dbReference type="PROSITE" id="PS50949">
    <property type="entry name" value="HTH_GNTR"/>
    <property type="match status" value="1"/>
</dbReference>
<dbReference type="Gene3D" id="1.10.10.10">
    <property type="entry name" value="Winged helix-like DNA-binding domain superfamily/Winged helix DNA-binding domain"/>
    <property type="match status" value="1"/>
</dbReference>
<reference evidence="5 6" key="1">
    <citation type="submission" date="2014-03" db="EMBL/GenBank/DDBJ databases">
        <title>The draft genome sequence of Thioclava dalianensis DLFJ1-1.</title>
        <authorList>
            <person name="Lai Q."/>
            <person name="Shao Z."/>
        </authorList>
    </citation>
    <scope>NUCLEOTIDE SEQUENCE [LARGE SCALE GENOMIC DNA]</scope>
    <source>
        <strain evidence="5 6">DLFJ1-1</strain>
    </source>
</reference>
<dbReference type="InterPro" id="IPR008920">
    <property type="entry name" value="TF_FadR/GntR_C"/>
</dbReference>
<dbReference type="GO" id="GO:0003700">
    <property type="term" value="F:DNA-binding transcription factor activity"/>
    <property type="evidence" value="ECO:0007669"/>
    <property type="project" value="InterPro"/>
</dbReference>
<dbReference type="Gene3D" id="1.20.120.530">
    <property type="entry name" value="GntR ligand-binding domain-like"/>
    <property type="match status" value="1"/>
</dbReference>
<dbReference type="PANTHER" id="PTHR43537:SF5">
    <property type="entry name" value="UXU OPERON TRANSCRIPTIONAL REGULATOR"/>
    <property type="match status" value="1"/>
</dbReference>
<accession>A0A074TH08</accession>
<proteinExistence type="predicted"/>
<keyword evidence="3" id="KW-0804">Transcription</keyword>
<evidence type="ECO:0000256" key="1">
    <source>
        <dbReference type="ARBA" id="ARBA00023015"/>
    </source>
</evidence>
<dbReference type="RefSeq" id="WP_038066591.1">
    <property type="nucleotide sequence ID" value="NZ_FOVB01000002.1"/>
</dbReference>
<evidence type="ECO:0000256" key="3">
    <source>
        <dbReference type="ARBA" id="ARBA00023163"/>
    </source>
</evidence>
<gene>
    <name evidence="5" type="ORF">DL1_04240</name>
</gene>
<evidence type="ECO:0000256" key="2">
    <source>
        <dbReference type="ARBA" id="ARBA00023125"/>
    </source>
</evidence>
<dbReference type="Pfam" id="PF07729">
    <property type="entry name" value="FCD"/>
    <property type="match status" value="1"/>
</dbReference>
<comment type="caution">
    <text evidence="5">The sequence shown here is derived from an EMBL/GenBank/DDBJ whole genome shotgun (WGS) entry which is preliminary data.</text>
</comment>
<keyword evidence="6" id="KW-1185">Reference proteome</keyword>
<evidence type="ECO:0000313" key="6">
    <source>
        <dbReference type="Proteomes" id="UP000027725"/>
    </source>
</evidence>
<dbReference type="Pfam" id="PF00392">
    <property type="entry name" value="GntR"/>
    <property type="match status" value="1"/>
</dbReference>
<name>A0A074TH08_9RHOB</name>
<organism evidence="5 6">
    <name type="scientific">Thioclava dalianensis</name>
    <dbReference type="NCBI Taxonomy" id="1185766"/>
    <lineage>
        <taxon>Bacteria</taxon>
        <taxon>Pseudomonadati</taxon>
        <taxon>Pseudomonadota</taxon>
        <taxon>Alphaproteobacteria</taxon>
        <taxon>Rhodobacterales</taxon>
        <taxon>Paracoccaceae</taxon>
        <taxon>Thioclava</taxon>
    </lineage>
</organism>
<keyword evidence="1" id="KW-0805">Transcription regulation</keyword>
<dbReference type="SUPFAM" id="SSF48008">
    <property type="entry name" value="GntR ligand-binding domain-like"/>
    <property type="match status" value="1"/>
</dbReference>
<dbReference type="OrthoDB" id="9800645at2"/>
<dbReference type="InterPro" id="IPR036388">
    <property type="entry name" value="WH-like_DNA-bd_sf"/>
</dbReference>
<protein>
    <submittedName>
        <fullName evidence="5">GntR family transcriptional regulator</fullName>
    </submittedName>
</protein>
<dbReference type="InterPro" id="IPR000524">
    <property type="entry name" value="Tscrpt_reg_HTH_GntR"/>
</dbReference>
<evidence type="ECO:0000313" key="5">
    <source>
        <dbReference type="EMBL" id="KEP69430.1"/>
    </source>
</evidence>
<feature type="domain" description="HTH gntR-type" evidence="4">
    <location>
        <begin position="12"/>
        <end position="80"/>
    </location>
</feature>
<dbReference type="SMART" id="SM00345">
    <property type="entry name" value="HTH_GNTR"/>
    <property type="match status" value="1"/>
</dbReference>
<keyword evidence="2" id="KW-0238">DNA-binding</keyword>
<dbReference type="CDD" id="cd07377">
    <property type="entry name" value="WHTH_GntR"/>
    <property type="match status" value="1"/>
</dbReference>
<dbReference type="GO" id="GO:0003677">
    <property type="term" value="F:DNA binding"/>
    <property type="evidence" value="ECO:0007669"/>
    <property type="project" value="UniProtKB-KW"/>
</dbReference>
<dbReference type="eggNOG" id="COG2186">
    <property type="taxonomic scope" value="Bacteria"/>
</dbReference>
<dbReference type="AlphaFoldDB" id="A0A074TH08"/>
<evidence type="ECO:0000259" key="4">
    <source>
        <dbReference type="PROSITE" id="PS50949"/>
    </source>
</evidence>
<dbReference type="SMART" id="SM00895">
    <property type="entry name" value="FCD"/>
    <property type="match status" value="1"/>
</dbReference>
<dbReference type="EMBL" id="JHEH01000014">
    <property type="protein sequence ID" value="KEP69430.1"/>
    <property type="molecule type" value="Genomic_DNA"/>
</dbReference>
<sequence>MENDFEQIARADHLPTRIATQFAKRIYDGVLKPGDKLPTEHAMSKTFGVSRTVVREAIAQLRNEGLVETRQGVGAFVVERTARQIRLEDGKKMNKYAFNDLYQLRVPLEMEAAALAAAHRSEAQMAELDAAMGGLSGATDWGKSGVTADLDFHRIIAEATGNDYFVQFVTAISERISHAITIARAEGQLDDVIAWTIEEHAAICEAIRARDPAAARAAMQNHMVHSAERVGLKFEFLG</sequence>
<dbReference type="SUPFAM" id="SSF46785">
    <property type="entry name" value="Winged helix' DNA-binding domain"/>
    <property type="match status" value="1"/>
</dbReference>
<dbReference type="InterPro" id="IPR011711">
    <property type="entry name" value="GntR_C"/>
</dbReference>
<dbReference type="InterPro" id="IPR036390">
    <property type="entry name" value="WH_DNA-bd_sf"/>
</dbReference>
<dbReference type="PRINTS" id="PR00035">
    <property type="entry name" value="HTHGNTR"/>
</dbReference>
<dbReference type="STRING" id="1185766.SAMN05216224_10216"/>
<dbReference type="PANTHER" id="PTHR43537">
    <property type="entry name" value="TRANSCRIPTIONAL REGULATOR, GNTR FAMILY"/>
    <property type="match status" value="1"/>
</dbReference>